<evidence type="ECO:0000256" key="1">
    <source>
        <dbReference type="ARBA" id="ARBA00000707"/>
    </source>
</evidence>
<dbReference type="Gene3D" id="3.90.70.40">
    <property type="match status" value="1"/>
</dbReference>
<dbReference type="PANTHER" id="PTHR13291">
    <property type="entry name" value="JOSEPHIN 1, 2"/>
    <property type="match status" value="1"/>
</dbReference>
<dbReference type="EMBL" id="CATNWA010014926">
    <property type="protein sequence ID" value="CAI9577591.1"/>
    <property type="molecule type" value="Genomic_DNA"/>
</dbReference>
<evidence type="ECO:0000256" key="4">
    <source>
        <dbReference type="ARBA" id="ARBA00022786"/>
    </source>
</evidence>
<organism evidence="8 9">
    <name type="scientific">Staurois parvus</name>
    <dbReference type="NCBI Taxonomy" id="386267"/>
    <lineage>
        <taxon>Eukaryota</taxon>
        <taxon>Metazoa</taxon>
        <taxon>Chordata</taxon>
        <taxon>Craniata</taxon>
        <taxon>Vertebrata</taxon>
        <taxon>Euteleostomi</taxon>
        <taxon>Amphibia</taxon>
        <taxon>Batrachia</taxon>
        <taxon>Anura</taxon>
        <taxon>Neobatrachia</taxon>
        <taxon>Ranoidea</taxon>
        <taxon>Ranidae</taxon>
        <taxon>Staurois</taxon>
    </lineage>
</organism>
<name>A0ABN9E1Z7_9NEOB</name>
<comment type="caution">
    <text evidence="6">Lacks conserved residue(s) required for the propagation of feature annotation.</text>
</comment>
<evidence type="ECO:0000313" key="9">
    <source>
        <dbReference type="Proteomes" id="UP001162483"/>
    </source>
</evidence>
<proteinExistence type="predicted"/>
<dbReference type="PANTHER" id="PTHR13291:SF2">
    <property type="entry name" value="JOSEPHIN-2"/>
    <property type="match status" value="1"/>
</dbReference>
<evidence type="ECO:0000259" key="7">
    <source>
        <dbReference type="PROSITE" id="PS50957"/>
    </source>
</evidence>
<dbReference type="PROSITE" id="PS50957">
    <property type="entry name" value="JOSEPHIN"/>
    <property type="match status" value="1"/>
</dbReference>
<evidence type="ECO:0000256" key="6">
    <source>
        <dbReference type="PROSITE-ProRule" id="PRU00331"/>
    </source>
</evidence>
<sequence length="94" mass="10679">MAALRMLDYTALWWDKCRTLESLALSEIFNFILNILLPISLGFFSLPISRKPWITVRWISTICYNLDTKLRSPAKLGGLQGAEGLPPGLHHPRL</sequence>
<keyword evidence="9" id="KW-1185">Reference proteome</keyword>
<evidence type="ECO:0000313" key="8">
    <source>
        <dbReference type="EMBL" id="CAI9577591.1"/>
    </source>
</evidence>
<dbReference type="Proteomes" id="UP001162483">
    <property type="component" value="Unassembled WGS sequence"/>
</dbReference>
<keyword evidence="3" id="KW-0645">Protease</keyword>
<gene>
    <name evidence="8" type="ORF">SPARVUS_LOCUS8735393</name>
</gene>
<feature type="domain" description="Josephin" evidence="7">
    <location>
        <begin position="1"/>
        <end position="94"/>
    </location>
</feature>
<dbReference type="InterPro" id="IPR040053">
    <property type="entry name" value="JOSD1/2"/>
</dbReference>
<keyword evidence="5" id="KW-0378">Hydrolase</keyword>
<comment type="catalytic activity">
    <reaction evidence="1">
        <text>Thiol-dependent hydrolysis of ester, thioester, amide, peptide and isopeptide bonds formed by the C-terminal Gly of ubiquitin (a 76-residue protein attached to proteins as an intracellular targeting signal).</text>
        <dbReference type="EC" id="3.4.19.12"/>
    </reaction>
</comment>
<evidence type="ECO:0000256" key="2">
    <source>
        <dbReference type="ARBA" id="ARBA00012759"/>
    </source>
</evidence>
<reference evidence="8" key="1">
    <citation type="submission" date="2023-05" db="EMBL/GenBank/DDBJ databases">
        <authorList>
            <person name="Stuckert A."/>
        </authorList>
    </citation>
    <scope>NUCLEOTIDE SEQUENCE</scope>
</reference>
<evidence type="ECO:0000256" key="5">
    <source>
        <dbReference type="ARBA" id="ARBA00022801"/>
    </source>
</evidence>
<accession>A0ABN9E1Z7</accession>
<dbReference type="EC" id="3.4.19.12" evidence="2"/>
<evidence type="ECO:0000256" key="3">
    <source>
        <dbReference type="ARBA" id="ARBA00022670"/>
    </source>
</evidence>
<protein>
    <recommendedName>
        <fullName evidence="2">ubiquitinyl hydrolase 1</fullName>
        <ecNumber evidence="2">3.4.19.12</ecNumber>
    </recommendedName>
</protein>
<dbReference type="InterPro" id="IPR006155">
    <property type="entry name" value="Josephin"/>
</dbReference>
<comment type="caution">
    <text evidence="8">The sequence shown here is derived from an EMBL/GenBank/DDBJ whole genome shotgun (WGS) entry which is preliminary data.</text>
</comment>
<keyword evidence="4" id="KW-0833">Ubl conjugation pathway</keyword>